<dbReference type="Proteomes" id="UP000324574">
    <property type="component" value="Unassembled WGS sequence"/>
</dbReference>
<dbReference type="RefSeq" id="WP_147527285.1">
    <property type="nucleotide sequence ID" value="NZ_SAYG01000013.1"/>
</dbReference>
<evidence type="ECO:0000313" key="2">
    <source>
        <dbReference type="Proteomes" id="UP000324574"/>
    </source>
</evidence>
<organism evidence="1 2">
    <name type="scientific">Brachyspira aalborgi</name>
    <dbReference type="NCBI Taxonomy" id="29522"/>
    <lineage>
        <taxon>Bacteria</taxon>
        <taxon>Pseudomonadati</taxon>
        <taxon>Spirochaetota</taxon>
        <taxon>Spirochaetia</taxon>
        <taxon>Brachyspirales</taxon>
        <taxon>Brachyspiraceae</taxon>
        <taxon>Brachyspira</taxon>
    </lineage>
</organism>
<proteinExistence type="predicted"/>
<evidence type="ECO:0000313" key="1">
    <source>
        <dbReference type="EMBL" id="TXJ43493.1"/>
    </source>
</evidence>
<accession>A0A5C8F100</accession>
<gene>
    <name evidence="1" type="ORF">EPJ70_10280</name>
</gene>
<comment type="caution">
    <text evidence="1">The sequence shown here is derived from an EMBL/GenBank/DDBJ whole genome shotgun (WGS) entry which is preliminary data.</text>
</comment>
<dbReference type="EMBL" id="SAYG01000013">
    <property type="protein sequence ID" value="TXJ43493.1"/>
    <property type="molecule type" value="Genomic_DNA"/>
</dbReference>
<name>A0A5C8F100_9SPIR</name>
<sequence length="104" mass="12145">MNEKFKQQILDILLNCIGKSNQKKSGEIAKSIGMPDEPTHARIRKYIHKTAEENNLSLVSDNQGFYIADDKKDINKYKKNIDNRSEKMLKRKSQMVDNFKEKNN</sequence>
<dbReference type="AlphaFoldDB" id="A0A5C8F100"/>
<reference evidence="1 2" key="1">
    <citation type="journal article" date="1992" name="Lakartidningen">
        <title>[Penicillin V and not amoxicillin is the first choice preparation in acute otitis].</title>
        <authorList>
            <person name="Kamme C."/>
            <person name="Lundgren K."/>
            <person name="Prellner K."/>
        </authorList>
    </citation>
    <scope>NUCLEOTIDE SEQUENCE [LARGE SCALE GENOMIC DNA]</scope>
    <source>
        <strain evidence="1 2">PC3714II</strain>
    </source>
</reference>
<protein>
    <submittedName>
        <fullName evidence="1">Uncharacterized protein</fullName>
    </submittedName>
</protein>